<keyword evidence="1" id="KW-1133">Transmembrane helix</keyword>
<gene>
    <name evidence="2" type="ORF">NITUZ_40095</name>
</gene>
<organism evidence="2 3">
    <name type="scientific">Candidatus Nitrosotenuis uzonensis</name>
    <dbReference type="NCBI Taxonomy" id="1407055"/>
    <lineage>
        <taxon>Archaea</taxon>
        <taxon>Nitrososphaerota</taxon>
        <taxon>Candidatus Nitrosotenuis</taxon>
    </lineage>
</organism>
<keyword evidence="3" id="KW-1185">Reference proteome</keyword>
<evidence type="ECO:0000313" key="3">
    <source>
        <dbReference type="Proteomes" id="UP000018159"/>
    </source>
</evidence>
<dbReference type="Proteomes" id="UP000018159">
    <property type="component" value="Unassembled WGS sequence"/>
</dbReference>
<name>V6ATM0_9ARCH</name>
<dbReference type="OrthoDB" id="10547at2157"/>
<feature type="transmembrane region" description="Helical" evidence="1">
    <location>
        <begin position="7"/>
        <end position="27"/>
    </location>
</feature>
<sequence>MKSGRKSTYAAIGIGIVVIALASFFVYSADQAKARGFSFGNQLQAIQDQLKQTQNEFYSKKIMLDEKDITTEEFLRFADEHFEKMNQIMAKYDELMPPESFSSSVKLFKMSTQKQIESDQFLVEWIRNGDESNKIRSDLLLQESFESEMAALASYEKARGTG</sequence>
<reference evidence="2 3" key="1">
    <citation type="journal article" date="2013" name="PLoS ONE">
        <title>Enrichment and Genome Sequence of the Group I.1a Ammonia-Oxidizing Archaeon ?Ca. Nitrosotenuis uzonensis? Representing a Clade Globally.</title>
        <authorList>
            <person name="Lebedeva E.V."/>
            <person name="Hatzenpichler R."/>
            <person name="Pelletier E."/>
            <person name="Schuster N."/>
            <person name="Hauzmayer S."/>
            <person name="Bulaev A."/>
            <person name="Grigor'eva N.V."/>
            <person name="Galushko A."/>
            <person name="Schmid M."/>
            <person name="Palatinszky M."/>
            <person name="Le Paslier D."/>
            <person name="Daims H."/>
            <person name="Wagner M."/>
        </authorList>
    </citation>
    <scope>NUCLEOTIDE SEQUENCE [LARGE SCALE GENOMIC DNA]</scope>
    <source>
        <strain evidence="2 3">N4</strain>
    </source>
</reference>
<keyword evidence="1" id="KW-0472">Membrane</keyword>
<evidence type="ECO:0000256" key="1">
    <source>
        <dbReference type="SAM" id="Phobius"/>
    </source>
</evidence>
<accession>V6ATM0</accession>
<proteinExistence type="predicted"/>
<comment type="caution">
    <text evidence="2">The sequence shown here is derived from an EMBL/GenBank/DDBJ whole genome shotgun (WGS) entry which is preliminary data.</text>
</comment>
<dbReference type="AlphaFoldDB" id="V6ATM0"/>
<keyword evidence="1" id="KW-0812">Transmembrane</keyword>
<dbReference type="RefSeq" id="WP_052370105.1">
    <property type="nucleotide sequence ID" value="NZ_CBTY010000009.1"/>
</dbReference>
<protein>
    <submittedName>
        <fullName evidence="2">Uncharacterized protein</fullName>
    </submittedName>
</protein>
<dbReference type="EMBL" id="CBTY010000009">
    <property type="protein sequence ID" value="CDI05929.1"/>
    <property type="molecule type" value="Genomic_DNA"/>
</dbReference>
<evidence type="ECO:0000313" key="2">
    <source>
        <dbReference type="EMBL" id="CDI05929.1"/>
    </source>
</evidence>